<dbReference type="GO" id="GO:0008076">
    <property type="term" value="C:voltage-gated potassium channel complex"/>
    <property type="evidence" value="ECO:0007669"/>
    <property type="project" value="InterPro"/>
</dbReference>
<dbReference type="GO" id="GO:0045211">
    <property type="term" value="C:postsynaptic membrane"/>
    <property type="evidence" value="ECO:0007669"/>
    <property type="project" value="TreeGrafter"/>
</dbReference>
<sequence length="144" mass="16176">MMENPHNQFTSIPVGFWWAVVTMTTVGYGDITPKTYIGMTIGAFCALAGVLCLALPVPVIVNNFAQFYSHTKARSKLPKERRHIIPIEIFKKPTSDAYVVKKVISTESASKLIVKNCNTIFRHSESKTLIDKLDNKFSIQLNKD</sequence>
<dbReference type="GO" id="GO:0032590">
    <property type="term" value="C:dendrite membrane"/>
    <property type="evidence" value="ECO:0007669"/>
    <property type="project" value="TreeGrafter"/>
</dbReference>
<comment type="caution">
    <text evidence="13">The sequence shown here is derived from an EMBL/GenBank/DDBJ whole genome shotgun (WGS) entry which is preliminary data.</text>
</comment>
<evidence type="ECO:0000313" key="14">
    <source>
        <dbReference type="Proteomes" id="UP000078046"/>
    </source>
</evidence>
<dbReference type="PRINTS" id="PR00169">
    <property type="entry name" value="KCHANNEL"/>
</dbReference>
<keyword evidence="8" id="KW-0406">Ion transport</keyword>
<reference evidence="13 14" key="1">
    <citation type="submission" date="2016-04" db="EMBL/GenBank/DDBJ databases">
        <title>The genome of Intoshia linei affirms orthonectids as highly simplified spiralians.</title>
        <authorList>
            <person name="Mikhailov K.V."/>
            <person name="Slusarev G.S."/>
            <person name="Nikitin M.A."/>
            <person name="Logacheva M.D."/>
            <person name="Penin A."/>
            <person name="Aleoshin V."/>
            <person name="Panchin Y.V."/>
        </authorList>
    </citation>
    <scope>NUCLEOTIDE SEQUENCE [LARGE SCALE GENOMIC DNA]</scope>
    <source>
        <strain evidence="13">Intl2013</strain>
        <tissue evidence="13">Whole animal</tissue>
    </source>
</reference>
<dbReference type="GO" id="GO:0005251">
    <property type="term" value="F:delayed rectifier potassium channel activity"/>
    <property type="evidence" value="ECO:0007669"/>
    <property type="project" value="TreeGrafter"/>
</dbReference>
<keyword evidence="14" id="KW-1185">Reference proteome</keyword>
<evidence type="ECO:0000259" key="12">
    <source>
        <dbReference type="Pfam" id="PF00520"/>
    </source>
</evidence>
<keyword evidence="5" id="KW-0631">Potassium channel</keyword>
<evidence type="ECO:0000256" key="5">
    <source>
        <dbReference type="ARBA" id="ARBA00022826"/>
    </source>
</evidence>
<keyword evidence="3" id="KW-0633">Potassium transport</keyword>
<feature type="transmembrane region" description="Helical" evidence="11">
    <location>
        <begin position="12"/>
        <end position="29"/>
    </location>
</feature>
<dbReference type="FunFam" id="1.10.287.70:FF:000028">
    <property type="entry name" value="potassium voltage-gated channel subfamily D member 3"/>
    <property type="match status" value="1"/>
</dbReference>
<dbReference type="GO" id="GO:0043679">
    <property type="term" value="C:axon terminus"/>
    <property type="evidence" value="ECO:0007669"/>
    <property type="project" value="TreeGrafter"/>
</dbReference>
<evidence type="ECO:0000313" key="13">
    <source>
        <dbReference type="EMBL" id="OAF64419.1"/>
    </source>
</evidence>
<dbReference type="Gene3D" id="1.10.287.70">
    <property type="match status" value="1"/>
</dbReference>
<dbReference type="AlphaFoldDB" id="A0A177AQZ6"/>
<keyword evidence="10" id="KW-0407">Ion channel</keyword>
<keyword evidence="7 11" id="KW-1133">Transmembrane helix</keyword>
<evidence type="ECO:0000256" key="3">
    <source>
        <dbReference type="ARBA" id="ARBA00022538"/>
    </source>
</evidence>
<evidence type="ECO:0000256" key="4">
    <source>
        <dbReference type="ARBA" id="ARBA00022692"/>
    </source>
</evidence>
<evidence type="ECO:0000256" key="10">
    <source>
        <dbReference type="ARBA" id="ARBA00023303"/>
    </source>
</evidence>
<dbReference type="SUPFAM" id="SSF81324">
    <property type="entry name" value="Voltage-gated potassium channels"/>
    <property type="match status" value="1"/>
</dbReference>
<keyword evidence="4 11" id="KW-0812">Transmembrane</keyword>
<dbReference type="GO" id="GO:0042734">
    <property type="term" value="C:presynaptic membrane"/>
    <property type="evidence" value="ECO:0007669"/>
    <property type="project" value="TreeGrafter"/>
</dbReference>
<evidence type="ECO:0000256" key="6">
    <source>
        <dbReference type="ARBA" id="ARBA00022958"/>
    </source>
</evidence>
<dbReference type="PANTHER" id="PTHR11537:SF252">
    <property type="entry name" value="POTASSIUM VOLTAGE-GATED CHANNEL PROTEIN SHAW"/>
    <property type="match status" value="1"/>
</dbReference>
<accession>A0A177AQZ6</accession>
<feature type="domain" description="Ion transport" evidence="12">
    <location>
        <begin position="3"/>
        <end position="71"/>
    </location>
</feature>
<dbReference type="GO" id="GO:0001508">
    <property type="term" value="P:action potential"/>
    <property type="evidence" value="ECO:0007669"/>
    <property type="project" value="TreeGrafter"/>
</dbReference>
<evidence type="ECO:0000256" key="8">
    <source>
        <dbReference type="ARBA" id="ARBA00023065"/>
    </source>
</evidence>
<feature type="transmembrane region" description="Helical" evidence="11">
    <location>
        <begin position="41"/>
        <end position="65"/>
    </location>
</feature>
<keyword evidence="2" id="KW-0813">Transport</keyword>
<evidence type="ECO:0000256" key="9">
    <source>
        <dbReference type="ARBA" id="ARBA00023136"/>
    </source>
</evidence>
<keyword evidence="6" id="KW-0630">Potassium</keyword>
<dbReference type="InterPro" id="IPR028325">
    <property type="entry name" value="VG_K_chnl"/>
</dbReference>
<dbReference type="OrthoDB" id="10025005at2759"/>
<comment type="subcellular location">
    <subcellularLocation>
        <location evidence="1">Membrane</location>
        <topology evidence="1">Multi-pass membrane protein</topology>
    </subcellularLocation>
</comment>
<dbReference type="InterPro" id="IPR005821">
    <property type="entry name" value="Ion_trans_dom"/>
</dbReference>
<evidence type="ECO:0000256" key="7">
    <source>
        <dbReference type="ARBA" id="ARBA00022989"/>
    </source>
</evidence>
<proteinExistence type="predicted"/>
<name>A0A177AQZ6_9BILA</name>
<evidence type="ECO:0000256" key="1">
    <source>
        <dbReference type="ARBA" id="ARBA00004141"/>
    </source>
</evidence>
<dbReference type="Pfam" id="PF00520">
    <property type="entry name" value="Ion_trans"/>
    <property type="match status" value="1"/>
</dbReference>
<dbReference type="PANTHER" id="PTHR11537">
    <property type="entry name" value="VOLTAGE-GATED POTASSIUM CHANNEL"/>
    <property type="match status" value="1"/>
</dbReference>
<gene>
    <name evidence="13" type="ORF">A3Q56_07870</name>
</gene>
<evidence type="ECO:0000256" key="2">
    <source>
        <dbReference type="ARBA" id="ARBA00022448"/>
    </source>
</evidence>
<evidence type="ECO:0000256" key="11">
    <source>
        <dbReference type="SAM" id="Phobius"/>
    </source>
</evidence>
<protein>
    <recommendedName>
        <fullName evidence="12">Ion transport domain-containing protein</fullName>
    </recommendedName>
</protein>
<dbReference type="EMBL" id="LWCA01001851">
    <property type="protein sequence ID" value="OAF64419.1"/>
    <property type="molecule type" value="Genomic_DNA"/>
</dbReference>
<organism evidence="13 14">
    <name type="scientific">Intoshia linei</name>
    <dbReference type="NCBI Taxonomy" id="1819745"/>
    <lineage>
        <taxon>Eukaryota</taxon>
        <taxon>Metazoa</taxon>
        <taxon>Spiralia</taxon>
        <taxon>Lophotrochozoa</taxon>
        <taxon>Mesozoa</taxon>
        <taxon>Orthonectida</taxon>
        <taxon>Rhopaluridae</taxon>
        <taxon>Intoshia</taxon>
    </lineage>
</organism>
<dbReference type="GO" id="GO:0032809">
    <property type="term" value="C:neuronal cell body membrane"/>
    <property type="evidence" value="ECO:0007669"/>
    <property type="project" value="TreeGrafter"/>
</dbReference>
<dbReference type="Proteomes" id="UP000078046">
    <property type="component" value="Unassembled WGS sequence"/>
</dbReference>
<keyword evidence="9 11" id="KW-0472">Membrane</keyword>